<evidence type="ECO:0000256" key="1">
    <source>
        <dbReference type="SAM" id="MobiDB-lite"/>
    </source>
</evidence>
<proteinExistence type="predicted"/>
<accession>A0ABS8CLP6</accession>
<gene>
    <name evidence="2" type="ORF">H0485_09870</name>
</gene>
<keyword evidence="3" id="KW-1185">Reference proteome</keyword>
<evidence type="ECO:0000313" key="2">
    <source>
        <dbReference type="EMBL" id="MCB5410304.1"/>
    </source>
</evidence>
<reference evidence="2 3" key="1">
    <citation type="submission" date="2020-07" db="EMBL/GenBank/DDBJ databases">
        <title>Pseudogemmobacter sp. nov., isolated from poultry manure in Taiwan.</title>
        <authorList>
            <person name="Lin S.-Y."/>
            <person name="Tang Y.-S."/>
            <person name="Young C.-C."/>
        </authorList>
    </citation>
    <scope>NUCLEOTIDE SEQUENCE [LARGE SCALE GENOMIC DNA]</scope>
    <source>
        <strain evidence="2 3">CC-YST710</strain>
    </source>
</reference>
<comment type="caution">
    <text evidence="2">The sequence shown here is derived from an EMBL/GenBank/DDBJ whole genome shotgun (WGS) entry which is preliminary data.</text>
</comment>
<sequence length="150" mass="15849">MNITAKSSLVSAKGGRIEYVSPDGELLRAVDVPPGIVSALQYLQLAPEGATMEIAEGIEVVSPRSSVGIQEYGEGAFESGANPDFRPTSATTNALQMALSMRKLQSMSKTIDARMSALQNMERIPQNPAPSPAPETDPVIEPVTPEPDPA</sequence>
<dbReference type="Proteomes" id="UP001198571">
    <property type="component" value="Unassembled WGS sequence"/>
</dbReference>
<dbReference type="RefSeq" id="WP_226935211.1">
    <property type="nucleotide sequence ID" value="NZ_JACDXX010000008.1"/>
</dbReference>
<feature type="region of interest" description="Disordered" evidence="1">
    <location>
        <begin position="110"/>
        <end position="150"/>
    </location>
</feature>
<protein>
    <submittedName>
        <fullName evidence="2">Uncharacterized protein</fullName>
    </submittedName>
</protein>
<evidence type="ECO:0000313" key="3">
    <source>
        <dbReference type="Proteomes" id="UP001198571"/>
    </source>
</evidence>
<dbReference type="EMBL" id="JACDXX010000008">
    <property type="protein sequence ID" value="MCB5410304.1"/>
    <property type="molecule type" value="Genomic_DNA"/>
</dbReference>
<organism evidence="2 3">
    <name type="scientific">Pseudogemmobacter faecipullorum</name>
    <dbReference type="NCBI Taxonomy" id="2755041"/>
    <lineage>
        <taxon>Bacteria</taxon>
        <taxon>Pseudomonadati</taxon>
        <taxon>Pseudomonadota</taxon>
        <taxon>Alphaproteobacteria</taxon>
        <taxon>Rhodobacterales</taxon>
        <taxon>Paracoccaceae</taxon>
        <taxon>Pseudogemmobacter</taxon>
    </lineage>
</organism>
<name>A0ABS8CLP6_9RHOB</name>